<dbReference type="Proteomes" id="UP000033699">
    <property type="component" value="Unassembled WGS sequence"/>
</dbReference>
<dbReference type="EMBL" id="JZKH01000039">
    <property type="protein sequence ID" value="KJS60655.1"/>
    <property type="molecule type" value="Genomic_DNA"/>
</dbReference>
<dbReference type="RefSeq" id="WP_045698641.1">
    <property type="nucleotide sequence ID" value="NZ_JZKH01000039.1"/>
</dbReference>
<reference evidence="1 2" key="1">
    <citation type="submission" date="2015-02" db="EMBL/GenBank/DDBJ databases">
        <authorList>
            <person name="Ju K.-S."/>
            <person name="Doroghazi J.R."/>
            <person name="Metcalf W."/>
        </authorList>
    </citation>
    <scope>NUCLEOTIDE SEQUENCE [LARGE SCALE GENOMIC DNA]</scope>
    <source>
        <strain evidence="1 2">ATCC 31215</strain>
    </source>
</reference>
<keyword evidence="2" id="KW-1185">Reference proteome</keyword>
<accession>A0A0F2TEC2</accession>
<evidence type="ECO:0000313" key="1">
    <source>
        <dbReference type="EMBL" id="KJS60655.1"/>
    </source>
</evidence>
<comment type="caution">
    <text evidence="1">The sequence shown here is derived from an EMBL/GenBank/DDBJ whole genome shotgun (WGS) entry which is preliminary data.</text>
</comment>
<gene>
    <name evidence="1" type="ORF">VM95_19735</name>
</gene>
<protein>
    <submittedName>
        <fullName evidence="1">Uncharacterized protein</fullName>
    </submittedName>
</protein>
<evidence type="ECO:0000313" key="2">
    <source>
        <dbReference type="Proteomes" id="UP000033699"/>
    </source>
</evidence>
<name>A0A0F2TEC2_STRR3</name>
<sequence length="134" mass="15460">MYLVYQPEGSDEPQRWQYQPTKLMSAEREKLERLTGRDFSDFTKAVISGNSLCRRALLFVFLKREHPTTRFEDVDFAWDELRLEHSRAELQMIREQAADSVPADQRDAVLAQLDKEIAEAHDEPEGKALPPIAG</sequence>
<dbReference type="PATRIC" id="fig|359131.3.peg.4607"/>
<dbReference type="AlphaFoldDB" id="A0A0F2TEC2"/>
<proteinExistence type="predicted"/>
<organism evidence="1 2">
    <name type="scientific">Streptomyces rubellomurinus (strain ATCC 31215)</name>
    <dbReference type="NCBI Taxonomy" id="359131"/>
    <lineage>
        <taxon>Bacteria</taxon>
        <taxon>Bacillati</taxon>
        <taxon>Actinomycetota</taxon>
        <taxon>Actinomycetes</taxon>
        <taxon>Kitasatosporales</taxon>
        <taxon>Streptomycetaceae</taxon>
        <taxon>Streptomyces</taxon>
    </lineage>
</organism>
<dbReference type="OrthoDB" id="4288604at2"/>